<accession>A0A381EKE3</accession>
<gene>
    <name evidence="1" type="ORF">NCTC12264_01731</name>
</gene>
<dbReference type="RefSeq" id="WP_181892473.1">
    <property type="nucleotide sequence ID" value="NZ_UFUZ01000001.1"/>
</dbReference>
<name>A0A381EKE3_CAMUP</name>
<dbReference type="AlphaFoldDB" id="A0A381EKE3"/>
<dbReference type="EMBL" id="UFUZ01000001">
    <property type="protein sequence ID" value="SUX27486.1"/>
    <property type="molecule type" value="Genomic_DNA"/>
</dbReference>
<evidence type="ECO:0008006" key="3">
    <source>
        <dbReference type="Google" id="ProtNLM"/>
    </source>
</evidence>
<dbReference type="Proteomes" id="UP000254161">
    <property type="component" value="Unassembled WGS sequence"/>
</dbReference>
<evidence type="ECO:0000313" key="1">
    <source>
        <dbReference type="EMBL" id="SUX27486.1"/>
    </source>
</evidence>
<reference evidence="1 2" key="1">
    <citation type="submission" date="2018-06" db="EMBL/GenBank/DDBJ databases">
        <authorList>
            <consortium name="Pathogen Informatics"/>
            <person name="Doyle S."/>
        </authorList>
    </citation>
    <scope>NUCLEOTIDE SEQUENCE [LARGE SCALE GENOMIC DNA]</scope>
    <source>
        <strain evidence="1 2">NCTC12264</strain>
    </source>
</reference>
<sequence length="77" mass="8837">MLELHPILAEILHIISELEKMQDKNNIATLKQTTQLDNEIFHSILSDLEIKGYVENLGGVLKLSKNRKELLKNAKKE</sequence>
<proteinExistence type="predicted"/>
<protein>
    <recommendedName>
        <fullName evidence="3">DNA-binding protein</fullName>
    </recommendedName>
</protein>
<evidence type="ECO:0000313" key="2">
    <source>
        <dbReference type="Proteomes" id="UP000254161"/>
    </source>
</evidence>
<organism evidence="1 2">
    <name type="scientific">Campylobacter upsaliensis</name>
    <dbReference type="NCBI Taxonomy" id="28080"/>
    <lineage>
        <taxon>Bacteria</taxon>
        <taxon>Pseudomonadati</taxon>
        <taxon>Campylobacterota</taxon>
        <taxon>Epsilonproteobacteria</taxon>
        <taxon>Campylobacterales</taxon>
        <taxon>Campylobacteraceae</taxon>
        <taxon>Campylobacter</taxon>
    </lineage>
</organism>